<comment type="caution">
    <text evidence="1">The sequence shown here is derived from an EMBL/GenBank/DDBJ whole genome shotgun (WGS) entry which is preliminary data.</text>
</comment>
<organism evidence="1 2">
    <name type="scientific">Hyalomma asiaticum</name>
    <name type="common">Tick</name>
    <dbReference type="NCBI Taxonomy" id="266040"/>
    <lineage>
        <taxon>Eukaryota</taxon>
        <taxon>Metazoa</taxon>
        <taxon>Ecdysozoa</taxon>
        <taxon>Arthropoda</taxon>
        <taxon>Chelicerata</taxon>
        <taxon>Arachnida</taxon>
        <taxon>Acari</taxon>
        <taxon>Parasitiformes</taxon>
        <taxon>Ixodida</taxon>
        <taxon>Ixodoidea</taxon>
        <taxon>Ixodidae</taxon>
        <taxon>Hyalomminae</taxon>
        <taxon>Hyalomma</taxon>
    </lineage>
</organism>
<gene>
    <name evidence="1" type="ORF">HPB50_022315</name>
</gene>
<dbReference type="EMBL" id="CM023486">
    <property type="protein sequence ID" value="KAH6928955.1"/>
    <property type="molecule type" value="Genomic_DNA"/>
</dbReference>
<evidence type="ECO:0000313" key="1">
    <source>
        <dbReference type="EMBL" id="KAH6928955.1"/>
    </source>
</evidence>
<reference evidence="1" key="1">
    <citation type="submission" date="2020-05" db="EMBL/GenBank/DDBJ databases">
        <title>Large-scale comparative analyses of tick genomes elucidate their genetic diversity and vector capacities.</title>
        <authorList>
            <person name="Jia N."/>
            <person name="Wang J."/>
            <person name="Shi W."/>
            <person name="Du L."/>
            <person name="Sun Y."/>
            <person name="Zhan W."/>
            <person name="Jiang J."/>
            <person name="Wang Q."/>
            <person name="Zhang B."/>
            <person name="Ji P."/>
            <person name="Sakyi L.B."/>
            <person name="Cui X."/>
            <person name="Yuan T."/>
            <person name="Jiang B."/>
            <person name="Yang W."/>
            <person name="Lam T.T.-Y."/>
            <person name="Chang Q."/>
            <person name="Ding S."/>
            <person name="Wang X."/>
            <person name="Zhu J."/>
            <person name="Ruan X."/>
            <person name="Zhao L."/>
            <person name="Wei J."/>
            <person name="Que T."/>
            <person name="Du C."/>
            <person name="Cheng J."/>
            <person name="Dai P."/>
            <person name="Han X."/>
            <person name="Huang E."/>
            <person name="Gao Y."/>
            <person name="Liu J."/>
            <person name="Shao H."/>
            <person name="Ye R."/>
            <person name="Li L."/>
            <person name="Wei W."/>
            <person name="Wang X."/>
            <person name="Wang C."/>
            <person name="Yang T."/>
            <person name="Huo Q."/>
            <person name="Li W."/>
            <person name="Guo W."/>
            <person name="Chen H."/>
            <person name="Zhou L."/>
            <person name="Ni X."/>
            <person name="Tian J."/>
            <person name="Zhou Y."/>
            <person name="Sheng Y."/>
            <person name="Liu T."/>
            <person name="Pan Y."/>
            <person name="Xia L."/>
            <person name="Li J."/>
            <person name="Zhao F."/>
            <person name="Cao W."/>
        </authorList>
    </citation>
    <scope>NUCLEOTIDE SEQUENCE</scope>
    <source>
        <strain evidence="1">Hyas-2018</strain>
    </source>
</reference>
<name>A0ACB7S399_HYAAI</name>
<protein>
    <submittedName>
        <fullName evidence="1">Uncharacterized protein</fullName>
    </submittedName>
</protein>
<proteinExistence type="predicted"/>
<accession>A0ACB7S399</accession>
<dbReference type="Proteomes" id="UP000821845">
    <property type="component" value="Chromosome 6"/>
</dbReference>
<sequence length="123" mass="12918">MDRLAIEAEASVKPPAATAATASSFIQLPGTVREIFKRNYPSAARWQASGGRPVCDIGSPSATGRLGRVRIYKAPAPYSSRKDNGSHPAATVGGSNFEIRSHGAQVSEEDRALDIAAVSRHGS</sequence>
<evidence type="ECO:0000313" key="2">
    <source>
        <dbReference type="Proteomes" id="UP000821845"/>
    </source>
</evidence>
<keyword evidence="2" id="KW-1185">Reference proteome</keyword>